<keyword evidence="10 11" id="KW-0694">RNA-binding</keyword>
<feature type="domain" description="CCA-adding enzyme C-terminal" evidence="14">
    <location>
        <begin position="248"/>
        <end position="385"/>
    </location>
</feature>
<feature type="binding site" evidence="11">
    <location>
        <position position="160"/>
    </location>
    <ligand>
        <name>ATP</name>
        <dbReference type="ChEBI" id="CHEBI:30616"/>
    </ligand>
</feature>
<feature type="binding site" evidence="11">
    <location>
        <position position="163"/>
    </location>
    <ligand>
        <name>CTP</name>
        <dbReference type="ChEBI" id="CHEBI:37563"/>
    </ligand>
</feature>
<accession>W7C1G5</accession>
<dbReference type="RefSeq" id="WP_036078327.1">
    <property type="nucleotide sequence ID" value="NZ_AODE01000013.1"/>
</dbReference>
<sequence length="394" mass="44665">MKAIFKKAVPVLEKLEQAGFEAYFVGGSVRDTLLGREVADIDIATSAFPEEVKQIFTRTFDTGIEHGTVSVLEAGEIYEITTFRTEGTYADFRRPDEVVFIRSLEKDLERRDFTMNAIAMGLDGRFIDPFGGQQDMANKQIRAVGKPWERFHEDALRMMRGVRFVSQLDFSLEKRTYEAMQQNIVLLKNIAVERIAVEFVKLMKGEAVKVALGLIQELDMLSYLPGFTDQRAAIQRLESWNLAVAGDDETTWFVVVLAVMPENVGAFLRAWKLPNKLIREVAKAYDLADKHSWSDYELFATGAHTVALVEKARLVQTSETQWVDLHERFEALPIQSRSEIQASGDDIMAWADKKGGPWLKDLLARLDQAIIEGEIRNTQSEIKGWVKHVINESA</sequence>
<comment type="subunit">
    <text evidence="11">Homodimer.</text>
</comment>
<dbReference type="EMBL" id="AODE01000013">
    <property type="protein sequence ID" value="EUJ31097.1"/>
    <property type="molecule type" value="Genomic_DNA"/>
</dbReference>
<evidence type="ECO:0000256" key="9">
    <source>
        <dbReference type="ARBA" id="ARBA00022842"/>
    </source>
</evidence>
<feature type="binding site" evidence="11">
    <location>
        <position position="40"/>
    </location>
    <ligand>
        <name>Mg(2+)</name>
        <dbReference type="ChEBI" id="CHEBI:18420"/>
    </ligand>
</feature>
<keyword evidence="2 11" id="KW-0808">Transferase</keyword>
<feature type="binding site" evidence="11">
    <location>
        <position position="157"/>
    </location>
    <ligand>
        <name>ATP</name>
        <dbReference type="ChEBI" id="CHEBI:30616"/>
    </ligand>
</feature>
<feature type="binding site" evidence="11">
    <location>
        <position position="157"/>
    </location>
    <ligand>
        <name>CTP</name>
        <dbReference type="ChEBI" id="CHEBI:37563"/>
    </ligand>
</feature>
<feature type="domain" description="tRNA nucleotidyltransferase/poly(A) polymerase RNA and SrmB- binding" evidence="13">
    <location>
        <begin position="169"/>
        <end position="228"/>
    </location>
</feature>
<feature type="binding site" evidence="11">
    <location>
        <position position="27"/>
    </location>
    <ligand>
        <name>CTP</name>
        <dbReference type="ChEBI" id="CHEBI:37563"/>
    </ligand>
</feature>
<dbReference type="InterPro" id="IPR032810">
    <property type="entry name" value="CCA-adding_enz_C"/>
</dbReference>
<dbReference type="InterPro" id="IPR032828">
    <property type="entry name" value="PolyA_RNA-bd"/>
</dbReference>
<reference evidence="15 16" key="1">
    <citation type="journal article" date="2014" name="Int. J. Syst. Evol. Microbiol.">
        <title>Listeria floridensis sp. nov., Listeria aquatica sp. nov., Listeria cornellensis sp. nov., Listeria riparia sp. nov. and Listeria grandensis sp. nov., from agricultural and natural environments.</title>
        <authorList>
            <person name="den Bakker H.C."/>
            <person name="Warchocki S."/>
            <person name="Wright E.M."/>
            <person name="Allred A.F."/>
            <person name="Ahlstrom C."/>
            <person name="Manuel C.S."/>
            <person name="Stasiewicz M.J."/>
            <person name="Burrell A."/>
            <person name="Roof S."/>
            <person name="Strawn L."/>
            <person name="Fortes E.D."/>
            <person name="Nightingale K.K."/>
            <person name="Kephart D."/>
            <person name="Wiedmann M."/>
        </authorList>
    </citation>
    <scope>NUCLEOTIDE SEQUENCE [LARGE SCALE GENOMIC DNA]</scope>
    <source>
        <strain evidence="16">FSL F6-969</strain>
    </source>
</reference>
<dbReference type="OrthoDB" id="9805698at2"/>
<keyword evidence="4 11" id="KW-0548">Nucleotidyltransferase</keyword>
<comment type="catalytic activity">
    <reaction evidence="11">
        <text>a tRNA precursor + 2 CTP + ATP = a tRNA with a 3' CCA end + 3 diphosphate</text>
        <dbReference type="Rhea" id="RHEA:14433"/>
        <dbReference type="Rhea" id="RHEA-COMP:10465"/>
        <dbReference type="Rhea" id="RHEA-COMP:10468"/>
        <dbReference type="ChEBI" id="CHEBI:30616"/>
        <dbReference type="ChEBI" id="CHEBI:33019"/>
        <dbReference type="ChEBI" id="CHEBI:37563"/>
        <dbReference type="ChEBI" id="CHEBI:74896"/>
        <dbReference type="ChEBI" id="CHEBI:83071"/>
        <dbReference type="EC" id="2.7.7.72"/>
    </reaction>
</comment>
<comment type="catalytic activity">
    <reaction evidence="11">
        <text>a tRNA with a 3' CCA end + 2 CTP + ATP = a tRNA with a 3' CCACCA end + 3 diphosphate</text>
        <dbReference type="Rhea" id="RHEA:76235"/>
        <dbReference type="Rhea" id="RHEA-COMP:10468"/>
        <dbReference type="Rhea" id="RHEA-COMP:18655"/>
        <dbReference type="ChEBI" id="CHEBI:30616"/>
        <dbReference type="ChEBI" id="CHEBI:33019"/>
        <dbReference type="ChEBI" id="CHEBI:37563"/>
        <dbReference type="ChEBI" id="CHEBI:83071"/>
        <dbReference type="ChEBI" id="CHEBI:195187"/>
    </reaction>
</comment>
<feature type="binding site" evidence="11">
    <location>
        <position position="111"/>
    </location>
    <ligand>
        <name>CTP</name>
        <dbReference type="ChEBI" id="CHEBI:37563"/>
    </ligand>
</feature>
<feature type="binding site" evidence="11">
    <location>
        <position position="30"/>
    </location>
    <ligand>
        <name>CTP</name>
        <dbReference type="ChEBI" id="CHEBI:37563"/>
    </ligand>
</feature>
<dbReference type="Gene3D" id="1.10.246.80">
    <property type="match status" value="1"/>
</dbReference>
<feature type="binding site" evidence="11">
    <location>
        <position position="42"/>
    </location>
    <ligand>
        <name>Mg(2+)</name>
        <dbReference type="ChEBI" id="CHEBI:18420"/>
    </ligand>
</feature>
<feature type="binding site" evidence="11">
    <location>
        <position position="27"/>
    </location>
    <ligand>
        <name>ATP</name>
        <dbReference type="ChEBI" id="CHEBI:30616"/>
    </ligand>
</feature>
<dbReference type="GO" id="GO:0000287">
    <property type="term" value="F:magnesium ion binding"/>
    <property type="evidence" value="ECO:0007669"/>
    <property type="project" value="UniProtKB-UniRule"/>
</dbReference>
<comment type="similarity">
    <text evidence="11">Belongs to the tRNA nucleotidyltransferase/poly(A) polymerase family. Bacterial CCA-adding enzyme type 3 subfamily.</text>
</comment>
<evidence type="ECO:0000313" key="15">
    <source>
        <dbReference type="EMBL" id="EUJ31097.1"/>
    </source>
</evidence>
<dbReference type="InterPro" id="IPR023068">
    <property type="entry name" value="CCA-adding_enz_firmicutes"/>
</dbReference>
<dbReference type="GO" id="GO:0005524">
    <property type="term" value="F:ATP binding"/>
    <property type="evidence" value="ECO:0007669"/>
    <property type="project" value="UniProtKB-UniRule"/>
</dbReference>
<feature type="binding site" evidence="11">
    <location>
        <position position="154"/>
    </location>
    <ligand>
        <name>ATP</name>
        <dbReference type="ChEBI" id="CHEBI:30616"/>
    </ligand>
</feature>
<dbReference type="Pfam" id="PF13735">
    <property type="entry name" value="tRNA_NucTran2_2"/>
    <property type="match status" value="1"/>
</dbReference>
<comment type="function">
    <text evidence="11">Catalyzes the addition and repair of the essential 3'-terminal CCA sequence in tRNAs without using a nucleic acid template. Adds these three nucleotides in the order of C, C, and A to the tRNA nucleotide-73, using CTP and ATP as substrates and producing inorganic pyrophosphate. tRNA 3'-terminal CCA addition is required both for tRNA processing and repair. Also involved in tRNA surveillance by mediating tandem CCA addition to generate a CCACCA at the 3' terminus of unstable tRNAs. While stable tRNAs receive only 3'-terminal CCA, unstable tRNAs are marked with CCACCA and rapidly degraded.</text>
</comment>
<evidence type="ECO:0000256" key="7">
    <source>
        <dbReference type="ARBA" id="ARBA00022800"/>
    </source>
</evidence>
<dbReference type="GO" id="GO:0004810">
    <property type="term" value="F:CCA tRNA nucleotidyltransferase activity"/>
    <property type="evidence" value="ECO:0007669"/>
    <property type="project" value="UniProtKB-UniRule"/>
</dbReference>
<comment type="caution">
    <text evidence="15">The sequence shown here is derived from an EMBL/GenBank/DDBJ whole genome shotgun (WGS) entry which is preliminary data.</text>
</comment>
<proteinExistence type="inferred from homology"/>
<dbReference type="PATRIC" id="fig|1265820.5.peg.1246"/>
<keyword evidence="3 11" id="KW-0819">tRNA processing</keyword>
<dbReference type="AlphaFoldDB" id="W7C1G5"/>
<feature type="binding site" evidence="11">
    <location>
        <position position="163"/>
    </location>
    <ligand>
        <name>ATP</name>
        <dbReference type="ChEBI" id="CHEBI:30616"/>
    </ligand>
</feature>
<protein>
    <recommendedName>
        <fullName evidence="11">CCA-adding enzyme</fullName>
        <ecNumber evidence="11">2.7.7.72</ecNumber>
    </recommendedName>
    <alternativeName>
        <fullName evidence="11">CCA tRNA nucleotidyltransferase</fullName>
    </alternativeName>
    <alternativeName>
        <fullName evidence="11">tRNA CCA-pyrophosphorylase</fullName>
    </alternativeName>
    <alternativeName>
        <fullName evidence="11">tRNA adenylyl-/cytidylyl- transferase</fullName>
    </alternativeName>
    <alternativeName>
        <fullName evidence="11">tRNA nucleotidyltransferase</fullName>
    </alternativeName>
    <alternativeName>
        <fullName evidence="11">tRNA-NT</fullName>
    </alternativeName>
</protein>
<dbReference type="Pfam" id="PF12627">
    <property type="entry name" value="PolyA_pol_RNAbd"/>
    <property type="match status" value="1"/>
</dbReference>
<dbReference type="GO" id="GO:0042245">
    <property type="term" value="P:RNA repair"/>
    <property type="evidence" value="ECO:0007669"/>
    <property type="project" value="UniProtKB-KW"/>
</dbReference>
<evidence type="ECO:0000256" key="1">
    <source>
        <dbReference type="ARBA" id="ARBA00001946"/>
    </source>
</evidence>
<evidence type="ECO:0000259" key="12">
    <source>
        <dbReference type="Pfam" id="PF01743"/>
    </source>
</evidence>
<gene>
    <name evidence="11" type="primary">cca</name>
    <name evidence="15" type="ORF">PCORN_06355</name>
</gene>
<keyword evidence="6 11" id="KW-0547">Nucleotide-binding</keyword>
<keyword evidence="8 11" id="KW-0067">ATP-binding</keyword>
<dbReference type="STRING" id="1265820.PCORN_06355"/>
<feature type="binding site" evidence="11">
    <location>
        <position position="154"/>
    </location>
    <ligand>
        <name>CTP</name>
        <dbReference type="ChEBI" id="CHEBI:37563"/>
    </ligand>
</feature>
<keyword evidence="9 11" id="KW-0460">Magnesium</keyword>
<dbReference type="PANTHER" id="PTHR46173:SF1">
    <property type="entry name" value="CCA TRNA NUCLEOTIDYLTRANSFERASE 1, MITOCHONDRIAL"/>
    <property type="match status" value="1"/>
</dbReference>
<keyword evidence="16" id="KW-1185">Reference proteome</keyword>
<name>W7C1G5_9LIST</name>
<dbReference type="GO" id="GO:0160016">
    <property type="term" value="F:CCACCA tRNA nucleotidyltransferase activity"/>
    <property type="evidence" value="ECO:0007669"/>
    <property type="project" value="RHEA"/>
</dbReference>
<evidence type="ECO:0000256" key="8">
    <source>
        <dbReference type="ARBA" id="ARBA00022840"/>
    </source>
</evidence>
<evidence type="ECO:0000256" key="10">
    <source>
        <dbReference type="ARBA" id="ARBA00022884"/>
    </source>
</evidence>
<keyword evidence="5 11" id="KW-0479">Metal-binding</keyword>
<keyword evidence="7 11" id="KW-0692">RNA repair</keyword>
<dbReference type="InterPro" id="IPR050264">
    <property type="entry name" value="Bact_CCA-adding_enz_type3_sf"/>
</dbReference>
<evidence type="ECO:0000256" key="4">
    <source>
        <dbReference type="ARBA" id="ARBA00022695"/>
    </source>
</evidence>
<evidence type="ECO:0000259" key="13">
    <source>
        <dbReference type="Pfam" id="PF12627"/>
    </source>
</evidence>
<evidence type="ECO:0000256" key="11">
    <source>
        <dbReference type="HAMAP-Rule" id="MF_01263"/>
    </source>
</evidence>
<comment type="cofactor">
    <cofactor evidence="1 11">
        <name>Mg(2+)</name>
        <dbReference type="ChEBI" id="CHEBI:18420"/>
    </cofactor>
</comment>
<organism evidence="15 16">
    <name type="scientific">Listeria cornellensis FSL F6-0969</name>
    <dbReference type="NCBI Taxonomy" id="1265820"/>
    <lineage>
        <taxon>Bacteria</taxon>
        <taxon>Bacillati</taxon>
        <taxon>Bacillota</taxon>
        <taxon>Bacilli</taxon>
        <taxon>Bacillales</taxon>
        <taxon>Listeriaceae</taxon>
        <taxon>Listeria</taxon>
    </lineage>
</organism>
<feature type="binding site" evidence="11">
    <location>
        <position position="30"/>
    </location>
    <ligand>
        <name>ATP</name>
        <dbReference type="ChEBI" id="CHEBI:30616"/>
    </ligand>
</feature>
<comment type="miscellaneous">
    <text evidence="11">A single active site specifically recognizes both ATP and CTP and is responsible for their addition.</text>
</comment>
<dbReference type="Gene3D" id="3.30.460.10">
    <property type="entry name" value="Beta Polymerase, domain 2"/>
    <property type="match status" value="1"/>
</dbReference>
<feature type="binding site" evidence="11">
    <location>
        <position position="111"/>
    </location>
    <ligand>
        <name>ATP</name>
        <dbReference type="ChEBI" id="CHEBI:30616"/>
    </ligand>
</feature>
<dbReference type="EC" id="2.7.7.72" evidence="11"/>
<evidence type="ECO:0000256" key="3">
    <source>
        <dbReference type="ARBA" id="ARBA00022694"/>
    </source>
</evidence>
<dbReference type="PANTHER" id="PTHR46173">
    <property type="entry name" value="CCA TRNA NUCLEOTIDYLTRANSFERASE 1, MITOCHONDRIAL"/>
    <property type="match status" value="1"/>
</dbReference>
<feature type="domain" description="Poly A polymerase head" evidence="12">
    <location>
        <begin position="22"/>
        <end position="142"/>
    </location>
</feature>
<dbReference type="GO" id="GO:0000049">
    <property type="term" value="F:tRNA binding"/>
    <property type="evidence" value="ECO:0007669"/>
    <property type="project" value="UniProtKB-UniRule"/>
</dbReference>
<dbReference type="NCBIfam" id="NF009814">
    <property type="entry name" value="PRK13299.1"/>
    <property type="match status" value="1"/>
</dbReference>
<evidence type="ECO:0000313" key="16">
    <source>
        <dbReference type="Proteomes" id="UP000019254"/>
    </source>
</evidence>
<evidence type="ECO:0000259" key="14">
    <source>
        <dbReference type="Pfam" id="PF13735"/>
    </source>
</evidence>
<dbReference type="InterPro" id="IPR043519">
    <property type="entry name" value="NT_sf"/>
</dbReference>
<evidence type="ECO:0000256" key="5">
    <source>
        <dbReference type="ARBA" id="ARBA00022723"/>
    </source>
</evidence>
<dbReference type="SUPFAM" id="SSF81301">
    <property type="entry name" value="Nucleotidyltransferase"/>
    <property type="match status" value="1"/>
</dbReference>
<dbReference type="Proteomes" id="UP000019254">
    <property type="component" value="Unassembled WGS sequence"/>
</dbReference>
<evidence type="ECO:0000256" key="6">
    <source>
        <dbReference type="ARBA" id="ARBA00022741"/>
    </source>
</evidence>
<dbReference type="InterPro" id="IPR002646">
    <property type="entry name" value="PolA_pol_head_dom"/>
</dbReference>
<dbReference type="Gene3D" id="1.10.110.30">
    <property type="match status" value="1"/>
</dbReference>
<dbReference type="HAMAP" id="MF_01263">
    <property type="entry name" value="CCA_bact_type3"/>
    <property type="match status" value="1"/>
</dbReference>
<dbReference type="Pfam" id="PF01743">
    <property type="entry name" value="PolyA_pol"/>
    <property type="match status" value="1"/>
</dbReference>
<dbReference type="GO" id="GO:0001680">
    <property type="term" value="P:tRNA 3'-terminal CCA addition"/>
    <property type="evidence" value="ECO:0007669"/>
    <property type="project" value="UniProtKB-UniRule"/>
</dbReference>
<dbReference type="Gene3D" id="1.20.58.560">
    <property type="match status" value="1"/>
</dbReference>
<dbReference type="SUPFAM" id="SSF81891">
    <property type="entry name" value="Poly A polymerase C-terminal region-like"/>
    <property type="match status" value="1"/>
</dbReference>
<dbReference type="CDD" id="cd05398">
    <property type="entry name" value="NT_ClassII-CCAase"/>
    <property type="match status" value="1"/>
</dbReference>
<feature type="binding site" evidence="11">
    <location>
        <position position="160"/>
    </location>
    <ligand>
        <name>CTP</name>
        <dbReference type="ChEBI" id="CHEBI:37563"/>
    </ligand>
</feature>
<evidence type="ECO:0000256" key="2">
    <source>
        <dbReference type="ARBA" id="ARBA00022679"/>
    </source>
</evidence>